<reference evidence="3" key="1">
    <citation type="submission" date="2006-10" db="EMBL/GenBank/DDBJ databases">
        <authorList>
            <person name="Amadeo P."/>
            <person name="Zhao Q."/>
            <person name="Wortman J."/>
            <person name="Fraser-Liggett C."/>
            <person name="Carlton J."/>
        </authorList>
    </citation>
    <scope>NUCLEOTIDE SEQUENCE</scope>
    <source>
        <strain evidence="3">G3</strain>
    </source>
</reference>
<dbReference type="PANTHER" id="PTHR47026">
    <property type="entry name" value="PIGMENTOSA GTPASE REGULATOR-LIKE PROTEIN, PUTATIVE-RELATED"/>
    <property type="match status" value="1"/>
</dbReference>
<feature type="region of interest" description="Disordered" evidence="2">
    <location>
        <begin position="1"/>
        <end position="24"/>
    </location>
</feature>
<evidence type="ECO:0000313" key="4">
    <source>
        <dbReference type="Proteomes" id="UP000001542"/>
    </source>
</evidence>
<evidence type="ECO:0000256" key="1">
    <source>
        <dbReference type="SAM" id="Coils"/>
    </source>
</evidence>
<dbReference type="OrthoDB" id="10646220at2759"/>
<dbReference type="Proteomes" id="UP000001542">
    <property type="component" value="Unassembled WGS sequence"/>
</dbReference>
<dbReference type="VEuPathDB" id="TrichDB:TVAGG3_0626220"/>
<dbReference type="VEuPathDB" id="TrichDB:TVAG_215510"/>
<feature type="compositionally biased region" description="Polar residues" evidence="2">
    <location>
        <begin position="94"/>
        <end position="104"/>
    </location>
</feature>
<dbReference type="EMBL" id="DS114491">
    <property type="protein sequence ID" value="EAX87200.1"/>
    <property type="molecule type" value="Genomic_DNA"/>
</dbReference>
<dbReference type="AlphaFoldDB" id="A2G6M1"/>
<feature type="region of interest" description="Disordered" evidence="2">
    <location>
        <begin position="80"/>
        <end position="210"/>
    </location>
</feature>
<keyword evidence="1" id="KW-0175">Coiled coil</keyword>
<feature type="compositionally biased region" description="Basic and acidic residues" evidence="2">
    <location>
        <begin position="105"/>
        <end position="114"/>
    </location>
</feature>
<dbReference type="RefSeq" id="XP_001300130.1">
    <property type="nucleotide sequence ID" value="XM_001300129.1"/>
</dbReference>
<feature type="compositionally biased region" description="Low complexity" evidence="2">
    <location>
        <begin position="184"/>
        <end position="201"/>
    </location>
</feature>
<dbReference type="InParanoid" id="A2G6M1"/>
<dbReference type="KEGG" id="tva:4744850"/>
<reference evidence="3" key="2">
    <citation type="journal article" date="2007" name="Science">
        <title>Draft genome sequence of the sexually transmitted pathogen Trichomonas vaginalis.</title>
        <authorList>
            <person name="Carlton J.M."/>
            <person name="Hirt R.P."/>
            <person name="Silva J.C."/>
            <person name="Delcher A.L."/>
            <person name="Schatz M."/>
            <person name="Zhao Q."/>
            <person name="Wortman J.R."/>
            <person name="Bidwell S.L."/>
            <person name="Alsmark U.C.M."/>
            <person name="Besteiro S."/>
            <person name="Sicheritz-Ponten T."/>
            <person name="Noel C.J."/>
            <person name="Dacks J.B."/>
            <person name="Foster P.G."/>
            <person name="Simillion C."/>
            <person name="Van de Peer Y."/>
            <person name="Miranda-Saavedra D."/>
            <person name="Barton G.J."/>
            <person name="Westrop G.D."/>
            <person name="Mueller S."/>
            <person name="Dessi D."/>
            <person name="Fiori P.L."/>
            <person name="Ren Q."/>
            <person name="Paulsen I."/>
            <person name="Zhang H."/>
            <person name="Bastida-Corcuera F.D."/>
            <person name="Simoes-Barbosa A."/>
            <person name="Brown M.T."/>
            <person name="Hayes R.D."/>
            <person name="Mukherjee M."/>
            <person name="Okumura C.Y."/>
            <person name="Schneider R."/>
            <person name="Smith A.J."/>
            <person name="Vanacova S."/>
            <person name="Villalvazo M."/>
            <person name="Haas B.J."/>
            <person name="Pertea M."/>
            <person name="Feldblyum T.V."/>
            <person name="Utterback T.R."/>
            <person name="Shu C.L."/>
            <person name="Osoegawa K."/>
            <person name="de Jong P.J."/>
            <person name="Hrdy I."/>
            <person name="Horvathova L."/>
            <person name="Zubacova Z."/>
            <person name="Dolezal P."/>
            <person name="Malik S.B."/>
            <person name="Logsdon J.M. Jr."/>
            <person name="Henze K."/>
            <person name="Gupta A."/>
            <person name="Wang C.C."/>
            <person name="Dunne R.L."/>
            <person name="Upcroft J.A."/>
            <person name="Upcroft P."/>
            <person name="White O."/>
            <person name="Salzberg S.L."/>
            <person name="Tang P."/>
            <person name="Chiu C.-H."/>
            <person name="Lee Y.-S."/>
            <person name="Embley T.M."/>
            <person name="Coombs G.H."/>
            <person name="Mottram J.C."/>
            <person name="Tachezy J."/>
            <person name="Fraser-Liggett C.M."/>
            <person name="Johnson P.J."/>
        </authorList>
    </citation>
    <scope>NUCLEOTIDE SEQUENCE [LARGE SCALE GENOMIC DNA]</scope>
    <source>
        <strain evidence="3">G3</strain>
    </source>
</reference>
<sequence>MEEESKENLLITNMPNNNLETEKNLGNLSKDNIDINENEILISETNEKEAEIKTILTDIMDNNDNEIKQVKSEIEQFQIQEPKDIIENPAGKNKSGTIMSTISEKFSDPETKSSHERKKRKKIIKQTRSSSASEEPEPSNISDNKLSHKINQIPAEDIEINKNRKSTGFQPTPPSESSKSVHRPCPIISSPESPKSIQNNEPEQENDQQSVPLTDEELEHYRQMAFQQQPIRNLTDEQYNYIINSLIQERNEAAAEHKFTVSDRINSAQDFVQKCLLDKQKAEAQNEAINQYKQQLKEVNDEISQYDQETDRLIKELLESQQKARERLENTHNDQLDKHAEEWTSEKKQRQYNRASHGLINLRKQFKRLMQQNRFKEAGDVQSIITKAEEKEKYEAHLSMQRDYDNSLRMLQTRQKGEKQFFEQQSLIHLAQLKQKRERRRVALVNKQKKVEQIGLFANDAEKVWGKVQNQRKDENLSASGPILSRNGSIISPRTATIKAQDSREDATIPLPPLDVRRSLRGQALVSSHSARI</sequence>
<feature type="compositionally biased region" description="Polar residues" evidence="2">
    <location>
        <begin position="166"/>
        <end position="178"/>
    </location>
</feature>
<keyword evidence="4" id="KW-1185">Reference proteome</keyword>
<proteinExistence type="predicted"/>
<feature type="compositionally biased region" description="Basic residues" evidence="2">
    <location>
        <begin position="115"/>
        <end position="125"/>
    </location>
</feature>
<evidence type="ECO:0000313" key="3">
    <source>
        <dbReference type="EMBL" id="EAX87200.1"/>
    </source>
</evidence>
<feature type="coiled-coil region" evidence="1">
    <location>
        <begin position="279"/>
        <end position="338"/>
    </location>
</feature>
<evidence type="ECO:0000256" key="2">
    <source>
        <dbReference type="SAM" id="MobiDB-lite"/>
    </source>
</evidence>
<dbReference type="PANTHER" id="PTHR47026:SF2">
    <property type="entry name" value="FLAGELLAR ASSOCIATED PROTEIN"/>
    <property type="match status" value="1"/>
</dbReference>
<accession>A2G6M1</accession>
<gene>
    <name evidence="3" type="ORF">TVAG_215510</name>
</gene>
<organism evidence="3 4">
    <name type="scientific">Trichomonas vaginalis (strain ATCC PRA-98 / G3)</name>
    <dbReference type="NCBI Taxonomy" id="412133"/>
    <lineage>
        <taxon>Eukaryota</taxon>
        <taxon>Metamonada</taxon>
        <taxon>Parabasalia</taxon>
        <taxon>Trichomonadida</taxon>
        <taxon>Trichomonadidae</taxon>
        <taxon>Trichomonas</taxon>
    </lineage>
</organism>
<dbReference type="SMR" id="A2G6M1"/>
<protein>
    <submittedName>
        <fullName evidence="3">Uncharacterized protein</fullName>
    </submittedName>
</protein>
<name>A2G6M1_TRIV3</name>
<feature type="compositionally biased region" description="Polar residues" evidence="2">
    <location>
        <begin position="10"/>
        <end position="24"/>
    </location>
</feature>